<evidence type="ECO:0000256" key="1">
    <source>
        <dbReference type="SAM" id="MobiDB-lite"/>
    </source>
</evidence>
<gene>
    <name evidence="2" type="ORF">EHS24_000974</name>
</gene>
<dbReference type="EMBL" id="RSCE01000001">
    <property type="protein sequence ID" value="RSH88429.1"/>
    <property type="molecule type" value="Genomic_DNA"/>
</dbReference>
<evidence type="ECO:0000313" key="2">
    <source>
        <dbReference type="EMBL" id="RSH88429.1"/>
    </source>
</evidence>
<dbReference type="Proteomes" id="UP000279236">
    <property type="component" value="Unassembled WGS sequence"/>
</dbReference>
<organism evidence="2 3">
    <name type="scientific">Apiotrichum porosum</name>
    <dbReference type="NCBI Taxonomy" id="105984"/>
    <lineage>
        <taxon>Eukaryota</taxon>
        <taxon>Fungi</taxon>
        <taxon>Dikarya</taxon>
        <taxon>Basidiomycota</taxon>
        <taxon>Agaricomycotina</taxon>
        <taxon>Tremellomycetes</taxon>
        <taxon>Trichosporonales</taxon>
        <taxon>Trichosporonaceae</taxon>
        <taxon>Apiotrichum</taxon>
    </lineage>
</organism>
<accession>A0A427YB97</accession>
<feature type="region of interest" description="Disordered" evidence="1">
    <location>
        <begin position="446"/>
        <end position="466"/>
    </location>
</feature>
<dbReference type="AlphaFoldDB" id="A0A427YB97"/>
<feature type="compositionally biased region" description="Low complexity" evidence="1">
    <location>
        <begin position="567"/>
        <end position="578"/>
    </location>
</feature>
<keyword evidence="3" id="KW-1185">Reference proteome</keyword>
<name>A0A427YB97_9TREE</name>
<dbReference type="GeneID" id="39585517"/>
<feature type="region of interest" description="Disordered" evidence="1">
    <location>
        <begin position="128"/>
        <end position="167"/>
    </location>
</feature>
<sequence length="578" mass="63292">MALTINLDALHSGAVFLQTQIVDKLFRQADYVECVNTAQRHRVLLTLDIEWLQENWQTKLADNFEQVENDDLADFADAAAAQSPDHWSETEQEVSASRLTPMSSKIVWGLLVVGACRLLAADTVTETGVRGEGQGQAPLPRSSSKVAKVALPKQSNDHEGSTGSTHRLSPEAVASLINGSDDLINLWHTTYHIPAVIASPPIVANLPLIDNMATPTIPPAVLCTLKTRFLFTKVMTKEGMKVLAADKPPTLDTLDLLPCTSEFPGTVFACYAKWALIETADGPALILYGGSATGAGGVVERKRQHWVNLLMDLIPWVHNMEVGLTDSGDRFIELVSHQDVISWQMDIGVLLAYGVAKHSATDKGLGCRLGFLLFEAGRLWDEEASLYEPCNKNCPTVQPFRTKVAKRITGTDVTATRNAQTGPVTSAILAACVAGSESYYKRRRSQMTQSDIEEKNAERRVKDQKKREAQLGTSIAYIGVVDKFVAWLAEHPDPEVVKAAAARAKELAGAQAMIPTFLKDNAALKLKARSAHQWRAQVLSRVHERGSPLTAKSQVPRLRKRRATEAQVQQGLQGQEQK</sequence>
<feature type="compositionally biased region" description="Basic and acidic residues" evidence="1">
    <location>
        <begin position="452"/>
        <end position="466"/>
    </location>
</feature>
<reference evidence="2 3" key="1">
    <citation type="submission" date="2018-11" db="EMBL/GenBank/DDBJ databases">
        <title>Genome sequence of Apiotrichum porosum DSM 27194.</title>
        <authorList>
            <person name="Aliyu H."/>
            <person name="Gorte O."/>
            <person name="Ochsenreither K."/>
        </authorList>
    </citation>
    <scope>NUCLEOTIDE SEQUENCE [LARGE SCALE GENOMIC DNA]</scope>
    <source>
        <strain evidence="2 3">DSM 27194</strain>
    </source>
</reference>
<evidence type="ECO:0000313" key="3">
    <source>
        <dbReference type="Proteomes" id="UP000279236"/>
    </source>
</evidence>
<protein>
    <submittedName>
        <fullName evidence="2">Uncharacterized protein</fullName>
    </submittedName>
</protein>
<comment type="caution">
    <text evidence="2">The sequence shown here is derived from an EMBL/GenBank/DDBJ whole genome shotgun (WGS) entry which is preliminary data.</text>
</comment>
<proteinExistence type="predicted"/>
<dbReference type="RefSeq" id="XP_028480637.1">
    <property type="nucleotide sequence ID" value="XM_028616780.1"/>
</dbReference>
<feature type="region of interest" description="Disordered" evidence="1">
    <location>
        <begin position="545"/>
        <end position="578"/>
    </location>
</feature>